<dbReference type="InterPro" id="IPR034660">
    <property type="entry name" value="DinB/YfiT-like"/>
</dbReference>
<dbReference type="Pfam" id="PF12867">
    <property type="entry name" value="DinB_2"/>
    <property type="match status" value="1"/>
</dbReference>
<proteinExistence type="predicted"/>
<dbReference type="Gene3D" id="1.20.120.450">
    <property type="entry name" value="dinb family like domain"/>
    <property type="match status" value="1"/>
</dbReference>
<gene>
    <name evidence="2" type="ORF">DFQ07_0435</name>
</gene>
<name>A0A4R6TKN1_9FLAO</name>
<evidence type="ECO:0000259" key="1">
    <source>
        <dbReference type="Pfam" id="PF12867"/>
    </source>
</evidence>
<keyword evidence="3" id="KW-1185">Reference proteome</keyword>
<dbReference type="AlphaFoldDB" id="A0A4R6TKN1"/>
<protein>
    <submittedName>
        <fullName evidence="2">DinB family protein</fullName>
    </submittedName>
</protein>
<accession>A0A4R6TKN1</accession>
<dbReference type="InterPro" id="IPR024775">
    <property type="entry name" value="DinB-like"/>
</dbReference>
<dbReference type="EMBL" id="SNYH01000001">
    <property type="protein sequence ID" value="TDQ30098.1"/>
    <property type="molecule type" value="Genomic_DNA"/>
</dbReference>
<dbReference type="Proteomes" id="UP000295390">
    <property type="component" value="Unassembled WGS sequence"/>
</dbReference>
<evidence type="ECO:0000313" key="2">
    <source>
        <dbReference type="EMBL" id="TDQ30098.1"/>
    </source>
</evidence>
<feature type="domain" description="DinB-like" evidence="1">
    <location>
        <begin position="15"/>
        <end position="164"/>
    </location>
</feature>
<dbReference type="SUPFAM" id="SSF109854">
    <property type="entry name" value="DinB/YfiT-like putative metalloenzymes"/>
    <property type="match status" value="1"/>
</dbReference>
<organism evidence="2 3">
    <name type="scientific">Tenacibaculum caenipelagi</name>
    <dbReference type="NCBI Taxonomy" id="1325435"/>
    <lineage>
        <taxon>Bacteria</taxon>
        <taxon>Pseudomonadati</taxon>
        <taxon>Bacteroidota</taxon>
        <taxon>Flavobacteriia</taxon>
        <taxon>Flavobacteriales</taxon>
        <taxon>Flavobacteriaceae</taxon>
        <taxon>Tenacibaculum</taxon>
    </lineage>
</organism>
<comment type="caution">
    <text evidence="2">The sequence shown here is derived from an EMBL/GenBank/DDBJ whole genome shotgun (WGS) entry which is preliminary data.</text>
</comment>
<evidence type="ECO:0000313" key="3">
    <source>
        <dbReference type="Proteomes" id="UP000295390"/>
    </source>
</evidence>
<reference evidence="2 3" key="1">
    <citation type="submission" date="2019-03" db="EMBL/GenBank/DDBJ databases">
        <title>Genomic Encyclopedia of Type Strains, Phase III (KMG-III): the genomes of soil and plant-associated and newly described type strains.</title>
        <authorList>
            <person name="Whitman W."/>
        </authorList>
    </citation>
    <scope>NUCLEOTIDE SEQUENCE [LARGE SCALE GENOMIC DNA]</scope>
    <source>
        <strain evidence="2 3">CECT 8283</strain>
    </source>
</reference>
<sequence length="173" mass="19684">MLKTGIMEKEIVKKYEKVTGKLIQLLSSLSDKQLNTLPSTGGWSAAQVGDHLSRSYDISEVLKGKVEETHRSPDQKLNDIQGLFLDLETKMDSPKDIMPSEETIDKKKLLTSLQDKIQNLKKATKNMDLSKTCLDFSIPGFGSFTRLEWIGFNTVHTQRHIHQLEQIIENIKQ</sequence>